<feature type="chain" id="PRO_5012804861" evidence="1">
    <location>
        <begin position="22"/>
        <end position="176"/>
    </location>
</feature>
<dbReference type="OMA" id="CTSNCEN"/>
<dbReference type="InterPro" id="IPR014756">
    <property type="entry name" value="Ig_E-set"/>
</dbReference>
<protein>
    <submittedName>
        <fullName evidence="2">Mite group 2 allergen Lep d 2</fullName>
    </submittedName>
</protein>
<evidence type="ECO:0000313" key="3">
    <source>
        <dbReference type="Proteomes" id="UP000198287"/>
    </source>
</evidence>
<proteinExistence type="predicted"/>
<comment type="caution">
    <text evidence="2">The sequence shown here is derived from an EMBL/GenBank/DDBJ whole genome shotgun (WGS) entry which is preliminary data.</text>
</comment>
<gene>
    <name evidence="2" type="ORF">Fcan01_06110</name>
</gene>
<dbReference type="SUPFAM" id="SSF81296">
    <property type="entry name" value="E set domains"/>
    <property type="match status" value="1"/>
</dbReference>
<dbReference type="Proteomes" id="UP000198287">
    <property type="component" value="Unassembled WGS sequence"/>
</dbReference>
<dbReference type="Gene3D" id="2.60.40.770">
    <property type="match status" value="1"/>
</dbReference>
<name>A0A226ETC4_FOLCA</name>
<organism evidence="2 3">
    <name type="scientific">Folsomia candida</name>
    <name type="common">Springtail</name>
    <dbReference type="NCBI Taxonomy" id="158441"/>
    <lineage>
        <taxon>Eukaryota</taxon>
        <taxon>Metazoa</taxon>
        <taxon>Ecdysozoa</taxon>
        <taxon>Arthropoda</taxon>
        <taxon>Hexapoda</taxon>
        <taxon>Collembola</taxon>
        <taxon>Entomobryomorpha</taxon>
        <taxon>Isotomoidea</taxon>
        <taxon>Isotomidae</taxon>
        <taxon>Proisotominae</taxon>
        <taxon>Folsomia</taxon>
    </lineage>
</organism>
<dbReference type="AlphaFoldDB" id="A0A226ETC4"/>
<accession>A0A226ETC4</accession>
<evidence type="ECO:0000256" key="1">
    <source>
        <dbReference type="SAM" id="SignalP"/>
    </source>
</evidence>
<reference evidence="2 3" key="1">
    <citation type="submission" date="2015-12" db="EMBL/GenBank/DDBJ databases">
        <title>The genome of Folsomia candida.</title>
        <authorList>
            <person name="Faddeeva A."/>
            <person name="Derks M.F."/>
            <person name="Anvar Y."/>
            <person name="Smit S."/>
            <person name="Van Straalen N."/>
            <person name="Roelofs D."/>
        </authorList>
    </citation>
    <scope>NUCLEOTIDE SEQUENCE [LARGE SCALE GENOMIC DNA]</scope>
    <source>
        <strain evidence="2 3">VU population</strain>
        <tissue evidence="2">Whole body</tissue>
    </source>
</reference>
<evidence type="ECO:0000313" key="2">
    <source>
        <dbReference type="EMBL" id="OXA60863.1"/>
    </source>
</evidence>
<dbReference type="EMBL" id="LNIX01000002">
    <property type="protein sequence ID" value="OXA60863.1"/>
    <property type="molecule type" value="Genomic_DNA"/>
</dbReference>
<keyword evidence="1" id="KW-0732">Signal</keyword>
<dbReference type="OrthoDB" id="8282899at2759"/>
<keyword evidence="3" id="KW-1185">Reference proteome</keyword>
<feature type="signal peptide" evidence="1">
    <location>
        <begin position="1"/>
        <end position="21"/>
    </location>
</feature>
<sequence>MSNRMAIVLCPIVTIVVMASATVVNQGKPIFCSRANISEVRIQGCKREPCTLKKGTKLPFEIDFSFTAPETIDYVDLNAFAPYWNVPGHGVYGTNLATSDGIKCEDFSEGSECPSNQSYTLKSTLYADPKLQRTVGNKETTGKVRTGWLFTPSSDNRSNGQEGSQCSFNVELNLVK</sequence>